<protein>
    <submittedName>
        <fullName evidence="2">Uncharacterized protein</fullName>
    </submittedName>
</protein>
<feature type="region of interest" description="Disordered" evidence="1">
    <location>
        <begin position="1"/>
        <end position="115"/>
    </location>
</feature>
<feature type="compositionally biased region" description="Basic residues" evidence="1">
    <location>
        <begin position="71"/>
        <end position="82"/>
    </location>
</feature>
<organism evidence="2">
    <name type="scientific">Pectinophora gossypiella</name>
    <name type="common">Cotton pink bollworm</name>
    <name type="synonym">Depressaria gossypiella</name>
    <dbReference type="NCBI Taxonomy" id="13191"/>
    <lineage>
        <taxon>Eukaryota</taxon>
        <taxon>Metazoa</taxon>
        <taxon>Ecdysozoa</taxon>
        <taxon>Arthropoda</taxon>
        <taxon>Hexapoda</taxon>
        <taxon>Insecta</taxon>
        <taxon>Pterygota</taxon>
        <taxon>Neoptera</taxon>
        <taxon>Endopterygota</taxon>
        <taxon>Lepidoptera</taxon>
        <taxon>Glossata</taxon>
        <taxon>Ditrysia</taxon>
        <taxon>Gelechioidea</taxon>
        <taxon>Gelechiidae</taxon>
        <taxon>Apatetrinae</taxon>
        <taxon>Pectinophora</taxon>
    </lineage>
</organism>
<sequence length="293" mass="32220">MKITMNKKTSENITKKDLDGLINPVEVVVPQVVNNEDPVETTSLDTSMNDNDSAESDDEASFGTPDDSPKSKRKSPKGKYGKGKAPPPPSTTQQSLHQVENSDGTKNTRDVQDGTEESLFEFVKTLPNTGFKETGKKGLQVVNPIAEKKLRHKSKSPGRIPKSGSGLGKLLQFPGKLAFWKNDDKTKDTISTSSGDHSRRSSTIERTIDDFQSCNDLNELLKKSPRDDDTADDHLSFKDAEIGSEIISQDIIDKSDELQKLIEAKIESHPEYKYLSLHGNTGEIPSSSKSTDV</sequence>
<dbReference type="EMBL" id="GDQN01008099">
    <property type="protein sequence ID" value="JAT82955.1"/>
    <property type="molecule type" value="Transcribed_RNA"/>
</dbReference>
<feature type="compositionally biased region" description="Basic and acidic residues" evidence="1">
    <location>
        <begin position="8"/>
        <end position="19"/>
    </location>
</feature>
<name>A0A1E1W7M8_PECGO</name>
<accession>A0A1E1W7M8</accession>
<evidence type="ECO:0000313" key="2">
    <source>
        <dbReference type="EMBL" id="JAT82955.1"/>
    </source>
</evidence>
<gene>
    <name evidence="2" type="ORF">g.8777</name>
</gene>
<reference evidence="2" key="1">
    <citation type="submission" date="2015-09" db="EMBL/GenBank/DDBJ databases">
        <title>De novo assembly of Pectinophora gossypiella (Pink Bollworm) gut transcriptome.</title>
        <authorList>
            <person name="Tassone E.E."/>
        </authorList>
    </citation>
    <scope>NUCLEOTIDE SEQUENCE</scope>
</reference>
<feature type="compositionally biased region" description="Polar residues" evidence="1">
    <location>
        <begin position="91"/>
        <end position="105"/>
    </location>
</feature>
<dbReference type="AlphaFoldDB" id="A0A1E1W7M8"/>
<proteinExistence type="predicted"/>
<dbReference type="OrthoDB" id="10009287at2759"/>
<feature type="compositionally biased region" description="Low complexity" evidence="1">
    <location>
        <begin position="23"/>
        <end position="36"/>
    </location>
</feature>
<evidence type="ECO:0000256" key="1">
    <source>
        <dbReference type="SAM" id="MobiDB-lite"/>
    </source>
</evidence>